<name>A0A5J4WLV4_9EUKA</name>
<sequence length="72" mass="8241">MTWIDQELRRQMMIVVTVLLNKERAKLNGYYCILYASEDGNERYGDMKVCLLSAEDQIGDLDGGGKLELFCC</sequence>
<evidence type="ECO:0000313" key="1">
    <source>
        <dbReference type="EMBL" id="KAA6395365.1"/>
    </source>
</evidence>
<evidence type="ECO:0000313" key="2">
    <source>
        <dbReference type="Proteomes" id="UP000324800"/>
    </source>
</evidence>
<reference evidence="1 2" key="1">
    <citation type="submission" date="2019-03" db="EMBL/GenBank/DDBJ databases">
        <title>Single cell metagenomics reveals metabolic interactions within the superorganism composed of flagellate Streblomastix strix and complex community of Bacteroidetes bacteria on its surface.</title>
        <authorList>
            <person name="Treitli S.C."/>
            <person name="Kolisko M."/>
            <person name="Husnik F."/>
            <person name="Keeling P."/>
            <person name="Hampl V."/>
        </authorList>
    </citation>
    <scope>NUCLEOTIDE SEQUENCE [LARGE SCALE GENOMIC DNA]</scope>
    <source>
        <strain evidence="1">ST1C</strain>
    </source>
</reference>
<gene>
    <name evidence="1" type="ORF">EZS28_009105</name>
</gene>
<dbReference type="Proteomes" id="UP000324800">
    <property type="component" value="Unassembled WGS sequence"/>
</dbReference>
<dbReference type="EMBL" id="SNRW01001703">
    <property type="protein sequence ID" value="KAA6395365.1"/>
    <property type="molecule type" value="Genomic_DNA"/>
</dbReference>
<organism evidence="1 2">
    <name type="scientific">Streblomastix strix</name>
    <dbReference type="NCBI Taxonomy" id="222440"/>
    <lineage>
        <taxon>Eukaryota</taxon>
        <taxon>Metamonada</taxon>
        <taxon>Preaxostyla</taxon>
        <taxon>Oxymonadida</taxon>
        <taxon>Streblomastigidae</taxon>
        <taxon>Streblomastix</taxon>
    </lineage>
</organism>
<dbReference type="AlphaFoldDB" id="A0A5J4WLV4"/>
<accession>A0A5J4WLV4</accession>
<proteinExistence type="predicted"/>
<comment type="caution">
    <text evidence="1">The sequence shown here is derived from an EMBL/GenBank/DDBJ whole genome shotgun (WGS) entry which is preliminary data.</text>
</comment>
<protein>
    <submittedName>
        <fullName evidence="1">Uncharacterized protein</fullName>
    </submittedName>
</protein>